<dbReference type="Gramene" id="TVU03363">
    <property type="protein sequence ID" value="TVU03363"/>
    <property type="gene ID" value="EJB05_51101"/>
</dbReference>
<reference evidence="2 3" key="1">
    <citation type="journal article" date="2019" name="Sci. Rep.">
        <title>A high-quality genome of Eragrostis curvula grass provides insights into Poaceae evolution and supports new strategies to enhance forage quality.</title>
        <authorList>
            <person name="Carballo J."/>
            <person name="Santos B.A.C.M."/>
            <person name="Zappacosta D."/>
            <person name="Garbus I."/>
            <person name="Selva J.P."/>
            <person name="Gallo C.A."/>
            <person name="Diaz A."/>
            <person name="Albertini E."/>
            <person name="Caccamo M."/>
            <person name="Echenique V."/>
        </authorList>
    </citation>
    <scope>NUCLEOTIDE SEQUENCE [LARGE SCALE GENOMIC DNA]</scope>
    <source>
        <strain evidence="3">cv. Victoria</strain>
        <tissue evidence="2">Leaf</tissue>
    </source>
</reference>
<dbReference type="OrthoDB" id="206201at2759"/>
<dbReference type="AlphaFoldDB" id="A0A5J9SWG2"/>
<organism evidence="2 3">
    <name type="scientific">Eragrostis curvula</name>
    <name type="common">weeping love grass</name>
    <dbReference type="NCBI Taxonomy" id="38414"/>
    <lineage>
        <taxon>Eukaryota</taxon>
        <taxon>Viridiplantae</taxon>
        <taxon>Streptophyta</taxon>
        <taxon>Embryophyta</taxon>
        <taxon>Tracheophyta</taxon>
        <taxon>Spermatophyta</taxon>
        <taxon>Magnoliopsida</taxon>
        <taxon>Liliopsida</taxon>
        <taxon>Poales</taxon>
        <taxon>Poaceae</taxon>
        <taxon>PACMAD clade</taxon>
        <taxon>Chloridoideae</taxon>
        <taxon>Eragrostideae</taxon>
        <taxon>Eragrostidinae</taxon>
        <taxon>Eragrostis</taxon>
    </lineage>
</organism>
<dbReference type="Gene3D" id="3.50.30.30">
    <property type="match status" value="1"/>
</dbReference>
<gene>
    <name evidence="2" type="ORF">EJB05_51101</name>
</gene>
<dbReference type="EMBL" id="RWGY01000190">
    <property type="protein sequence ID" value="TVU03363.1"/>
    <property type="molecule type" value="Genomic_DNA"/>
</dbReference>
<keyword evidence="3" id="KW-1185">Reference proteome</keyword>
<evidence type="ECO:0000259" key="1">
    <source>
        <dbReference type="Pfam" id="PF02225"/>
    </source>
</evidence>
<protein>
    <recommendedName>
        <fullName evidence="1">PA domain-containing protein</fullName>
    </recommendedName>
</protein>
<sequence>MPGTLIPEKVAGKIVVCDRGVSARVQKGFVVRDAGGAGMVLSNTAANGQELLALLVMAGAHLNLLSPVAAAVPRRQGNTLFAKCEVARV</sequence>
<comment type="caution">
    <text evidence="2">The sequence shown here is derived from an EMBL/GenBank/DDBJ whole genome shotgun (WGS) entry which is preliminary data.</text>
</comment>
<feature type="domain" description="PA" evidence="1">
    <location>
        <begin position="9"/>
        <end position="50"/>
    </location>
</feature>
<evidence type="ECO:0000313" key="3">
    <source>
        <dbReference type="Proteomes" id="UP000324897"/>
    </source>
</evidence>
<dbReference type="InterPro" id="IPR003137">
    <property type="entry name" value="PA_domain"/>
</dbReference>
<evidence type="ECO:0000313" key="2">
    <source>
        <dbReference type="EMBL" id="TVU03363.1"/>
    </source>
</evidence>
<dbReference type="Pfam" id="PF02225">
    <property type="entry name" value="PA"/>
    <property type="match status" value="1"/>
</dbReference>
<dbReference type="CDD" id="cd02120">
    <property type="entry name" value="PA_subtilisin_like"/>
    <property type="match status" value="1"/>
</dbReference>
<feature type="non-terminal residue" evidence="2">
    <location>
        <position position="1"/>
    </location>
</feature>
<accession>A0A5J9SWG2</accession>
<dbReference type="Proteomes" id="UP000324897">
    <property type="component" value="Unassembled WGS sequence"/>
</dbReference>
<name>A0A5J9SWG2_9POAL</name>
<proteinExistence type="predicted"/>